<evidence type="ECO:0000313" key="2">
    <source>
        <dbReference type="EMBL" id="KAK3309071.1"/>
    </source>
</evidence>
<keyword evidence="1" id="KW-0732">Signal</keyword>
<reference evidence="2" key="2">
    <citation type="submission" date="2023-06" db="EMBL/GenBank/DDBJ databases">
        <authorList>
            <consortium name="Lawrence Berkeley National Laboratory"/>
            <person name="Mondo S.J."/>
            <person name="Hensen N."/>
            <person name="Bonometti L."/>
            <person name="Westerberg I."/>
            <person name="Brannstrom I.O."/>
            <person name="Guillou S."/>
            <person name="Cros-Aarteil S."/>
            <person name="Calhoun S."/>
            <person name="Haridas S."/>
            <person name="Kuo A."/>
            <person name="Pangilinan J."/>
            <person name="Riley R."/>
            <person name="Labutti K."/>
            <person name="Andreopoulos B."/>
            <person name="Lipzen A."/>
            <person name="Chen C."/>
            <person name="Yanf M."/>
            <person name="Daum C."/>
            <person name="Ng V."/>
            <person name="Clum A."/>
            <person name="Steindorff A."/>
            <person name="Ohm R."/>
            <person name="Martin F."/>
            <person name="Silar P."/>
            <person name="Natvig D."/>
            <person name="Lalanne C."/>
            <person name="Gautier V."/>
            <person name="Ament-Velasquez S.L."/>
            <person name="Kruys A."/>
            <person name="Hutchinson M.I."/>
            <person name="Powell A.J."/>
            <person name="Barry K."/>
            <person name="Miller A.N."/>
            <person name="Grigoriev I.V."/>
            <person name="Debuchy R."/>
            <person name="Gladieux P."/>
            <person name="Thoren M.H."/>
            <person name="Johannesson H."/>
        </authorList>
    </citation>
    <scope>NUCLEOTIDE SEQUENCE</scope>
    <source>
        <strain evidence="2">CBS 333.67</strain>
    </source>
</reference>
<comment type="caution">
    <text evidence="2">The sequence shown here is derived from an EMBL/GenBank/DDBJ whole genome shotgun (WGS) entry which is preliminary data.</text>
</comment>
<gene>
    <name evidence="2" type="ORF">B0T15DRAFT_128703</name>
</gene>
<feature type="chain" id="PRO_5042476119" description="Secreted protein" evidence="1">
    <location>
        <begin position="22"/>
        <end position="179"/>
    </location>
</feature>
<proteinExistence type="predicted"/>
<name>A0AAJ0GZJ0_9PEZI</name>
<feature type="signal peptide" evidence="1">
    <location>
        <begin position="1"/>
        <end position="21"/>
    </location>
</feature>
<evidence type="ECO:0000256" key="1">
    <source>
        <dbReference type="SAM" id="SignalP"/>
    </source>
</evidence>
<dbReference type="EMBL" id="JAUDZG010000002">
    <property type="protein sequence ID" value="KAK3309071.1"/>
    <property type="molecule type" value="Genomic_DNA"/>
</dbReference>
<dbReference type="AlphaFoldDB" id="A0AAJ0GZJ0"/>
<dbReference type="Proteomes" id="UP001273166">
    <property type="component" value="Unassembled WGS sequence"/>
</dbReference>
<evidence type="ECO:0008006" key="4">
    <source>
        <dbReference type="Google" id="ProtNLM"/>
    </source>
</evidence>
<dbReference type="RefSeq" id="XP_062724851.1">
    <property type="nucleotide sequence ID" value="XM_062861723.1"/>
</dbReference>
<organism evidence="2 3">
    <name type="scientific">Chaetomium strumarium</name>
    <dbReference type="NCBI Taxonomy" id="1170767"/>
    <lineage>
        <taxon>Eukaryota</taxon>
        <taxon>Fungi</taxon>
        <taxon>Dikarya</taxon>
        <taxon>Ascomycota</taxon>
        <taxon>Pezizomycotina</taxon>
        <taxon>Sordariomycetes</taxon>
        <taxon>Sordariomycetidae</taxon>
        <taxon>Sordariales</taxon>
        <taxon>Chaetomiaceae</taxon>
        <taxon>Chaetomium</taxon>
    </lineage>
</organism>
<sequence>MKKMWCGRATSVLVLLVSGLASPDFSLSPSPSVQFLPFHLSHPSHDGHNIGLAHAIKQFGLVFLSDHVCTHPPFKLGREADTASQVCAGGSRGLRGVVATHIPGPRTPLFVHKQQLSTVLGLHPSAGVRSMTKHARRFFVGFWCSSARPACHRVTARFPAHDGPVEGRGACGKTYTAQG</sequence>
<accession>A0AAJ0GZJ0</accession>
<keyword evidence="3" id="KW-1185">Reference proteome</keyword>
<reference evidence="2" key="1">
    <citation type="journal article" date="2023" name="Mol. Phylogenet. Evol.">
        <title>Genome-scale phylogeny and comparative genomics of the fungal order Sordariales.</title>
        <authorList>
            <person name="Hensen N."/>
            <person name="Bonometti L."/>
            <person name="Westerberg I."/>
            <person name="Brannstrom I.O."/>
            <person name="Guillou S."/>
            <person name="Cros-Aarteil S."/>
            <person name="Calhoun S."/>
            <person name="Haridas S."/>
            <person name="Kuo A."/>
            <person name="Mondo S."/>
            <person name="Pangilinan J."/>
            <person name="Riley R."/>
            <person name="LaButti K."/>
            <person name="Andreopoulos B."/>
            <person name="Lipzen A."/>
            <person name="Chen C."/>
            <person name="Yan M."/>
            <person name="Daum C."/>
            <person name="Ng V."/>
            <person name="Clum A."/>
            <person name="Steindorff A."/>
            <person name="Ohm R.A."/>
            <person name="Martin F."/>
            <person name="Silar P."/>
            <person name="Natvig D.O."/>
            <person name="Lalanne C."/>
            <person name="Gautier V."/>
            <person name="Ament-Velasquez S.L."/>
            <person name="Kruys A."/>
            <person name="Hutchinson M.I."/>
            <person name="Powell A.J."/>
            <person name="Barry K."/>
            <person name="Miller A.N."/>
            <person name="Grigoriev I.V."/>
            <person name="Debuchy R."/>
            <person name="Gladieux P."/>
            <person name="Hiltunen Thoren M."/>
            <person name="Johannesson H."/>
        </authorList>
    </citation>
    <scope>NUCLEOTIDE SEQUENCE</scope>
    <source>
        <strain evidence="2">CBS 333.67</strain>
    </source>
</reference>
<protein>
    <recommendedName>
        <fullName evidence="4">Secreted protein</fullName>
    </recommendedName>
</protein>
<dbReference type="GeneID" id="87880552"/>
<evidence type="ECO:0000313" key="3">
    <source>
        <dbReference type="Proteomes" id="UP001273166"/>
    </source>
</evidence>